<name>A0A3D9H6E8_9PROT</name>
<evidence type="ECO:0000256" key="2">
    <source>
        <dbReference type="SAM" id="SignalP"/>
    </source>
</evidence>
<dbReference type="RefSeq" id="WP_115938549.1">
    <property type="nucleotide sequence ID" value="NZ_QRDW01000012.1"/>
</dbReference>
<proteinExistence type="predicted"/>
<evidence type="ECO:0000313" key="3">
    <source>
        <dbReference type="EMBL" id="RED45042.1"/>
    </source>
</evidence>
<evidence type="ECO:0000256" key="1">
    <source>
        <dbReference type="SAM" id="MobiDB-lite"/>
    </source>
</evidence>
<evidence type="ECO:0008006" key="5">
    <source>
        <dbReference type="Google" id="ProtNLM"/>
    </source>
</evidence>
<evidence type="ECO:0000313" key="4">
    <source>
        <dbReference type="Proteomes" id="UP000256845"/>
    </source>
</evidence>
<dbReference type="Proteomes" id="UP000256845">
    <property type="component" value="Unassembled WGS sequence"/>
</dbReference>
<feature type="chain" id="PRO_5017718943" description="OmpA family protein" evidence="2">
    <location>
        <begin position="20"/>
        <end position="382"/>
    </location>
</feature>
<keyword evidence="4" id="KW-1185">Reference proteome</keyword>
<feature type="signal peptide" evidence="2">
    <location>
        <begin position="1"/>
        <end position="19"/>
    </location>
</feature>
<dbReference type="EMBL" id="QRDW01000012">
    <property type="protein sequence ID" value="RED45042.1"/>
    <property type="molecule type" value="Genomic_DNA"/>
</dbReference>
<sequence length="382" mass="41134">MGFSKKFAVTLSAASFLLAGCGDSLWPSLEASDPSGGSSSSAPATVQPVNNTAPVAETEVQPVATNPVPQARTLPDENTGTFVGNKVSNMDGDLAKLQQGVNAIGSRVEQIQREAQVGSDQYHSLLGLITARLQRGTTPGNPILVDQWNQAQVQLEQVAETIPRMTKLSNEAAEQAAFGQYLLSAVQATYGLSGAVDADHERLQSLEDRVHQELVQVDRLMTDLSQDINRQNVYVNNERQNMTTLSLAIKNGELYGASLATRAFTQTENLARAASRSEQPHPGDRPLVIIRFDRPNVNYQQALYNAVSLALSRKPTATFDLVAISPQRGTSAQIALNSAAAKRNAEDVLRTLTDMGVPGSRVQLLATGDPNATNNEVRLYVR</sequence>
<dbReference type="OrthoDB" id="8435006at2"/>
<reference evidence="3 4" key="1">
    <citation type="submission" date="2018-07" db="EMBL/GenBank/DDBJ databases">
        <title>Genomic Encyclopedia of Type Strains, Phase III (KMG-III): the genomes of soil and plant-associated and newly described type strains.</title>
        <authorList>
            <person name="Whitman W."/>
        </authorList>
    </citation>
    <scope>NUCLEOTIDE SEQUENCE [LARGE SCALE GENOMIC DNA]</scope>
    <source>
        <strain evidence="3 4">CECT 8488</strain>
    </source>
</reference>
<protein>
    <recommendedName>
        <fullName evidence="5">OmpA family protein</fullName>
    </recommendedName>
</protein>
<gene>
    <name evidence="3" type="ORF">DFP90_11234</name>
</gene>
<dbReference type="PROSITE" id="PS51257">
    <property type="entry name" value="PROKAR_LIPOPROTEIN"/>
    <property type="match status" value="1"/>
</dbReference>
<accession>A0A3D9H6E8</accession>
<feature type="region of interest" description="Disordered" evidence="1">
    <location>
        <begin position="54"/>
        <end position="80"/>
    </location>
</feature>
<dbReference type="AlphaFoldDB" id="A0A3D9H6E8"/>
<organism evidence="3 4">
    <name type="scientific">Aestuariispira insulae</name>
    <dbReference type="NCBI Taxonomy" id="1461337"/>
    <lineage>
        <taxon>Bacteria</taxon>
        <taxon>Pseudomonadati</taxon>
        <taxon>Pseudomonadota</taxon>
        <taxon>Alphaproteobacteria</taxon>
        <taxon>Rhodospirillales</taxon>
        <taxon>Kiloniellaceae</taxon>
        <taxon>Aestuariispira</taxon>
    </lineage>
</organism>
<comment type="caution">
    <text evidence="3">The sequence shown here is derived from an EMBL/GenBank/DDBJ whole genome shotgun (WGS) entry which is preliminary data.</text>
</comment>
<keyword evidence="2" id="KW-0732">Signal</keyword>